<dbReference type="InterPro" id="IPR023856">
    <property type="entry name" value="Bdr"/>
</dbReference>
<dbReference type="PANTHER" id="PTHR42949">
    <property type="entry name" value="ANAEROBIC GLYCEROL-3-PHOSPHATE DEHYDROGENASE SUBUNIT B"/>
    <property type="match status" value="1"/>
</dbReference>
<dbReference type="EMBL" id="QWLB01000002">
    <property type="protein sequence ID" value="RIH93890.1"/>
    <property type="molecule type" value="Genomic_DNA"/>
</dbReference>
<name>A0A399FCD3_9DEIN</name>
<dbReference type="PRINTS" id="PR00368">
    <property type="entry name" value="FADPNR"/>
</dbReference>
<dbReference type="AlphaFoldDB" id="A0A399FCD3"/>
<dbReference type="PANTHER" id="PTHR42949:SF3">
    <property type="entry name" value="ANAEROBIC GLYCEROL-3-PHOSPHATE DEHYDROGENASE SUBUNIT B"/>
    <property type="match status" value="1"/>
</dbReference>
<dbReference type="OrthoDB" id="9778740at2"/>
<protein>
    <submittedName>
        <fullName evidence="2">Ferredoxin--NADP reductase</fullName>
        <ecNumber evidence="2">1.18.1.2</ecNumber>
    </submittedName>
</protein>
<keyword evidence="1 2" id="KW-0560">Oxidoreductase</keyword>
<dbReference type="InterPro" id="IPR051691">
    <property type="entry name" value="Metab_Enz_Cyan_OpOx_G3PDH"/>
</dbReference>
<comment type="caution">
    <text evidence="2">The sequence shown here is derived from an EMBL/GenBank/DDBJ whole genome shotgun (WGS) entry which is preliminary data.</text>
</comment>
<sequence length="334" mass="37053">MWDLIIIGAGPVGLAAAIEAKRRGLSVLNLERGTLVHTIYRWPVETVFFSEAKNLEIGGHPFPSLNPKPTRREALAYYRRVAEVEGLEIRTYTEALEVAGSEGEFTLHCRSREGESFLKSRYVLVATGYYDNPNRLEVPGVDLPHVLYGIQETLGFWRQNVVLVGGSNSAVEAALDLYRAGARVTVVHREAEIRPSVKYWLKPDFENRVKEGSIRLLLNAEVKEIGSREVEVRRVESPSAMASSLRLPADFVLLYLGYRAVDGLLRRAGVRFGGPEDAPRLSQSYETSLAGLFVAGSAGFGSDTRTVFIENGREHAKVAVGEISRRLERLNEPA</sequence>
<evidence type="ECO:0000313" key="2">
    <source>
        <dbReference type="EMBL" id="RIH93890.1"/>
    </source>
</evidence>
<dbReference type="SUPFAM" id="SSF51905">
    <property type="entry name" value="FAD/NAD(P)-binding domain"/>
    <property type="match status" value="1"/>
</dbReference>
<gene>
    <name evidence="2" type="ORF">Mgrana_00239</name>
</gene>
<accession>A0A399FCD3</accession>
<evidence type="ECO:0000256" key="1">
    <source>
        <dbReference type="ARBA" id="ARBA00023002"/>
    </source>
</evidence>
<dbReference type="Proteomes" id="UP000266178">
    <property type="component" value="Unassembled WGS sequence"/>
</dbReference>
<dbReference type="Pfam" id="PF13738">
    <property type="entry name" value="Pyr_redox_3"/>
    <property type="match status" value="1"/>
</dbReference>
<proteinExistence type="predicted"/>
<dbReference type="RefSeq" id="WP_119355769.1">
    <property type="nucleotide sequence ID" value="NZ_BJXM01000004.1"/>
</dbReference>
<dbReference type="EC" id="1.18.1.2" evidence="2"/>
<dbReference type="GO" id="GO:0004324">
    <property type="term" value="F:ferredoxin-NADP+ reductase activity"/>
    <property type="evidence" value="ECO:0007669"/>
    <property type="project" value="UniProtKB-EC"/>
</dbReference>
<dbReference type="NCBIfam" id="TIGR04018">
    <property type="entry name" value="Bthiol_YpdA"/>
    <property type="match status" value="1"/>
</dbReference>
<dbReference type="InterPro" id="IPR036188">
    <property type="entry name" value="FAD/NAD-bd_sf"/>
</dbReference>
<dbReference type="PRINTS" id="PR00469">
    <property type="entry name" value="PNDRDTASEII"/>
</dbReference>
<dbReference type="Gene3D" id="3.50.50.60">
    <property type="entry name" value="FAD/NAD(P)-binding domain"/>
    <property type="match status" value="2"/>
</dbReference>
<reference evidence="2 3" key="1">
    <citation type="submission" date="2018-08" db="EMBL/GenBank/DDBJ databases">
        <title>Meiothermus granaticius genome AF-68 sequencing project.</title>
        <authorList>
            <person name="Da Costa M.S."/>
            <person name="Albuquerque L."/>
            <person name="Raposo P."/>
            <person name="Froufe H.J.C."/>
            <person name="Barroso C.S."/>
            <person name="Egas C."/>
        </authorList>
    </citation>
    <scope>NUCLEOTIDE SEQUENCE [LARGE SCALE GENOMIC DNA]</scope>
    <source>
        <strain evidence="2 3">AF-68</strain>
    </source>
</reference>
<evidence type="ECO:0000313" key="3">
    <source>
        <dbReference type="Proteomes" id="UP000266178"/>
    </source>
</evidence>
<organism evidence="2 3">
    <name type="scientific">Meiothermus granaticius NBRC 107808</name>
    <dbReference type="NCBI Taxonomy" id="1227551"/>
    <lineage>
        <taxon>Bacteria</taxon>
        <taxon>Thermotogati</taxon>
        <taxon>Deinococcota</taxon>
        <taxon>Deinococci</taxon>
        <taxon>Thermales</taxon>
        <taxon>Thermaceae</taxon>
        <taxon>Meiothermus</taxon>
    </lineage>
</organism>
<keyword evidence="3" id="KW-1185">Reference proteome</keyword>